<gene>
    <name evidence="1" type="ORF">G9272_43140</name>
</gene>
<dbReference type="AlphaFoldDB" id="A0A6M4X0G1"/>
<keyword evidence="2" id="KW-1185">Reference proteome</keyword>
<protein>
    <submittedName>
        <fullName evidence="1">Uncharacterized protein</fullName>
    </submittedName>
</protein>
<dbReference type="EMBL" id="CP049838">
    <property type="protein sequence ID" value="QJT06274.1"/>
    <property type="molecule type" value="Genomic_DNA"/>
</dbReference>
<reference evidence="1" key="1">
    <citation type="submission" date="2020-03" db="EMBL/GenBank/DDBJ databases">
        <title>Molecular networking-based the target discovery of potent antiproliferative macrolactams: 5/6/7/16 polycyclic ansamycins and glycosylated trienomycin from Streptomyces cacaoi subsp. asoensis.</title>
        <authorList>
            <person name="Liu L.-L."/>
        </authorList>
    </citation>
    <scope>NUCLEOTIDE SEQUENCE [LARGE SCALE GENOMIC DNA]</scope>
    <source>
        <strain evidence="1">H2S5</strain>
    </source>
</reference>
<accession>A0A6M4X0G1</accession>
<sequence>MVKGIATHAEAVRPELAEVVERVENYVTTAPPDPGLNMKVSLLEHRARLVGAMTHAAA</sequence>
<dbReference type="Proteomes" id="UP000502665">
    <property type="component" value="Chromosome"/>
</dbReference>
<proteinExistence type="predicted"/>
<evidence type="ECO:0000313" key="2">
    <source>
        <dbReference type="Proteomes" id="UP000502665"/>
    </source>
</evidence>
<name>A0A6M4X0G1_9ACTN</name>
<organism evidence="1 2">
    <name type="scientific">Streptomyces asoensis</name>
    <dbReference type="NCBI Taxonomy" id="249586"/>
    <lineage>
        <taxon>Bacteria</taxon>
        <taxon>Bacillati</taxon>
        <taxon>Actinomycetota</taxon>
        <taxon>Actinomycetes</taxon>
        <taxon>Kitasatosporales</taxon>
        <taxon>Streptomycetaceae</taxon>
        <taxon>Streptomyces</taxon>
    </lineage>
</organism>
<evidence type="ECO:0000313" key="1">
    <source>
        <dbReference type="EMBL" id="QJT06274.1"/>
    </source>
</evidence>